<sequence length="419" mass="48165">MILSKYFYDNMFIFEHTFDVPLDYNHPESGQISIFMREIRSNSSKRSPYLLYLQGGPGFESPRPITKSGWIKKALNRYDILLLDQRGTGRSTPANFHTIGDWGPKKQAGYLQHFRADNIVKDAEFIRNKMIGDKPWSILGQSFGGFCALNYLSFHASGLKEALITGGIPPLIAHPDDIYRRTYKRVKQKNLNFFNIFPNAQDRACRIADIIQKTSPELPNGDKLTIERFQLLGLQLGFHDGYANLNYLFENAISNEKLSYSFLKGLMGLQSFDTNPFFTILHEACYAQQFSTNWSAERIRSEFPEFNPNSRDPFLFTGEMLYPWMMDQFQTLAPFKEATQLLAEKNDWPSLYDSTALSNIDVPIVAAVYTNDMYVDKDYSLDSAESIKGIQLWETDEFEHNGLRSHGEKVLSNLFELLD</sequence>
<feature type="domain" description="AB hydrolase-1" evidence="3">
    <location>
        <begin position="50"/>
        <end position="198"/>
    </location>
</feature>
<name>A0A381UA61_9ZZZZ</name>
<protein>
    <recommendedName>
        <fullName evidence="3">AB hydrolase-1 domain-containing protein</fullName>
    </recommendedName>
</protein>
<gene>
    <name evidence="4" type="ORF">METZ01_LOCUS77966</name>
</gene>
<dbReference type="SUPFAM" id="SSF53474">
    <property type="entry name" value="alpha/beta-Hydrolases"/>
    <property type="match status" value="1"/>
</dbReference>
<dbReference type="PRINTS" id="PR00793">
    <property type="entry name" value="PROAMNOPTASE"/>
</dbReference>
<organism evidence="4">
    <name type="scientific">marine metagenome</name>
    <dbReference type="NCBI Taxonomy" id="408172"/>
    <lineage>
        <taxon>unclassified sequences</taxon>
        <taxon>metagenomes</taxon>
        <taxon>ecological metagenomes</taxon>
    </lineage>
</organism>
<reference evidence="4" key="1">
    <citation type="submission" date="2018-05" db="EMBL/GenBank/DDBJ databases">
        <authorList>
            <person name="Lanie J.A."/>
            <person name="Ng W.-L."/>
            <person name="Kazmierczak K.M."/>
            <person name="Andrzejewski T.M."/>
            <person name="Davidsen T.M."/>
            <person name="Wayne K.J."/>
            <person name="Tettelin H."/>
            <person name="Glass J.I."/>
            <person name="Rusch D."/>
            <person name="Podicherti R."/>
            <person name="Tsui H.-C.T."/>
            <person name="Winkler M.E."/>
        </authorList>
    </citation>
    <scope>NUCLEOTIDE SEQUENCE</scope>
</reference>
<evidence type="ECO:0000313" key="4">
    <source>
        <dbReference type="EMBL" id="SVA25112.1"/>
    </source>
</evidence>
<evidence type="ECO:0000256" key="2">
    <source>
        <dbReference type="ARBA" id="ARBA00022801"/>
    </source>
</evidence>
<evidence type="ECO:0000256" key="1">
    <source>
        <dbReference type="ARBA" id="ARBA00010088"/>
    </source>
</evidence>
<evidence type="ECO:0000259" key="3">
    <source>
        <dbReference type="Pfam" id="PF00561"/>
    </source>
</evidence>
<dbReference type="InterPro" id="IPR002410">
    <property type="entry name" value="Peptidase_S33"/>
</dbReference>
<dbReference type="GO" id="GO:0006508">
    <property type="term" value="P:proteolysis"/>
    <property type="evidence" value="ECO:0007669"/>
    <property type="project" value="InterPro"/>
</dbReference>
<dbReference type="GO" id="GO:0008233">
    <property type="term" value="F:peptidase activity"/>
    <property type="evidence" value="ECO:0007669"/>
    <property type="project" value="InterPro"/>
</dbReference>
<dbReference type="InterPro" id="IPR029058">
    <property type="entry name" value="AB_hydrolase_fold"/>
</dbReference>
<accession>A0A381UA61</accession>
<dbReference type="PANTHER" id="PTHR43248">
    <property type="entry name" value="2-SUCCINYL-6-HYDROXY-2,4-CYCLOHEXADIENE-1-CARBOXYLATE SYNTHASE"/>
    <property type="match status" value="1"/>
</dbReference>
<keyword evidence="2" id="KW-0378">Hydrolase</keyword>
<dbReference type="PANTHER" id="PTHR43248:SF2">
    <property type="entry name" value="PROLYL AMINOPEPTIDASE"/>
    <property type="match status" value="1"/>
</dbReference>
<dbReference type="InterPro" id="IPR000073">
    <property type="entry name" value="AB_hydrolase_1"/>
</dbReference>
<dbReference type="Gene3D" id="3.40.50.1820">
    <property type="entry name" value="alpha/beta hydrolase"/>
    <property type="match status" value="1"/>
</dbReference>
<dbReference type="AlphaFoldDB" id="A0A381UA61"/>
<dbReference type="Pfam" id="PF00561">
    <property type="entry name" value="Abhydrolase_1"/>
    <property type="match status" value="1"/>
</dbReference>
<dbReference type="InterPro" id="IPR051601">
    <property type="entry name" value="Serine_prot/Carboxylest_S33"/>
</dbReference>
<comment type="similarity">
    <text evidence="1">Belongs to the peptidase S33 family.</text>
</comment>
<dbReference type="EMBL" id="UINC01006041">
    <property type="protein sequence ID" value="SVA25112.1"/>
    <property type="molecule type" value="Genomic_DNA"/>
</dbReference>
<proteinExistence type="inferred from homology"/>